<sequence length="78" mass="8432">LLPCRPPLLSLPLPPPPPSPAMMARGPSLAAPQLSAHRCLSLDLASSSGEGRRSLGKRRRRPKAVRWHELGLEIDGTH</sequence>
<gene>
    <name evidence="2" type="ordered locus">Os12g0107300</name>
</gene>
<dbReference type="KEGG" id="dosa:Os12g0107300"/>
<evidence type="ECO:0000313" key="3">
    <source>
        <dbReference type="Proteomes" id="UP000000763"/>
    </source>
</evidence>
<accession>Q0IQQ2</accession>
<reference evidence="2 3" key="1">
    <citation type="journal article" date="2005" name="Nature">
        <title>The map-based sequence of the rice genome.</title>
        <authorList>
            <consortium name="International rice genome sequencing project (IRGSP)"/>
            <person name="Matsumoto T."/>
            <person name="Wu J."/>
            <person name="Kanamori H."/>
            <person name="Katayose Y."/>
            <person name="Fujisawa M."/>
            <person name="Namiki N."/>
            <person name="Mizuno H."/>
            <person name="Yamamoto K."/>
            <person name="Antonio B.A."/>
            <person name="Baba T."/>
            <person name="Sakata K."/>
            <person name="Nagamura Y."/>
            <person name="Aoki H."/>
            <person name="Arikawa K."/>
            <person name="Arita K."/>
            <person name="Bito T."/>
            <person name="Chiden Y."/>
            <person name="Fujitsuka N."/>
            <person name="Fukunaka R."/>
            <person name="Hamada M."/>
            <person name="Harada C."/>
            <person name="Hayashi A."/>
            <person name="Hijishita S."/>
            <person name="Honda M."/>
            <person name="Hosokawa S."/>
            <person name="Ichikawa Y."/>
            <person name="Idonuma A."/>
            <person name="Iijima M."/>
            <person name="Ikeda M."/>
            <person name="Ikeno M."/>
            <person name="Ito K."/>
            <person name="Ito S."/>
            <person name="Ito T."/>
            <person name="Ito Y."/>
            <person name="Ito Y."/>
            <person name="Iwabuchi A."/>
            <person name="Kamiya K."/>
            <person name="Karasawa W."/>
            <person name="Kurita K."/>
            <person name="Katagiri S."/>
            <person name="Kikuta A."/>
            <person name="Kobayashi H."/>
            <person name="Kobayashi N."/>
            <person name="Machita K."/>
            <person name="Maehara T."/>
            <person name="Masukawa M."/>
            <person name="Mizubayashi T."/>
            <person name="Mukai Y."/>
            <person name="Nagasaki H."/>
            <person name="Nagata Y."/>
            <person name="Naito S."/>
            <person name="Nakashima M."/>
            <person name="Nakama Y."/>
            <person name="Nakamichi Y."/>
            <person name="Nakamura M."/>
            <person name="Meguro A."/>
            <person name="Negishi M."/>
            <person name="Ohta I."/>
            <person name="Ohta T."/>
            <person name="Okamoto M."/>
            <person name="Ono N."/>
            <person name="Saji S."/>
            <person name="Sakaguchi M."/>
            <person name="Sakai K."/>
            <person name="Shibata M."/>
            <person name="Shimokawa T."/>
            <person name="Song J."/>
            <person name="Takazaki Y."/>
            <person name="Terasawa K."/>
            <person name="Tsugane M."/>
            <person name="Tsuji K."/>
            <person name="Ueda S."/>
            <person name="Waki K."/>
            <person name="Yamagata H."/>
            <person name="Yamamoto M."/>
            <person name="Yamamoto S."/>
            <person name="Yamane H."/>
            <person name="Yoshiki S."/>
            <person name="Yoshihara R."/>
            <person name="Yukawa K."/>
            <person name="Zhong H."/>
            <person name="Yano M."/>
            <person name="Yuan Q."/>
            <person name="Ouyang S."/>
            <person name="Liu J."/>
            <person name="Jones K.M."/>
            <person name="Gansberger K."/>
            <person name="Moffat K."/>
            <person name="Hill J."/>
            <person name="Bera J."/>
            <person name="Fadrosh D."/>
            <person name="Jin S."/>
            <person name="Johri S."/>
            <person name="Kim M."/>
            <person name="Overton L."/>
            <person name="Reardon M."/>
            <person name="Tsitrin T."/>
            <person name="Vuong H."/>
            <person name="Weaver B."/>
            <person name="Ciecko A."/>
            <person name="Tallon L."/>
            <person name="Jackson J."/>
            <person name="Pai G."/>
            <person name="Aken S.V."/>
            <person name="Utterback T."/>
            <person name="Reidmuller S."/>
            <person name="Feldblyum T."/>
            <person name="Hsiao J."/>
            <person name="Zismann V."/>
            <person name="Iobst S."/>
            <person name="de Vazeille A.R."/>
            <person name="Buell C.R."/>
            <person name="Ying K."/>
            <person name="Li Y."/>
            <person name="Lu T."/>
            <person name="Huang Y."/>
            <person name="Zhao Q."/>
            <person name="Feng Q."/>
            <person name="Zhang L."/>
            <person name="Zhu J."/>
            <person name="Weng Q."/>
            <person name="Mu J."/>
            <person name="Lu Y."/>
            <person name="Fan D."/>
            <person name="Liu Y."/>
            <person name="Guan J."/>
            <person name="Zhang Y."/>
            <person name="Yu S."/>
            <person name="Liu X."/>
            <person name="Zhang Y."/>
            <person name="Hong G."/>
            <person name="Han B."/>
            <person name="Choisne N."/>
            <person name="Demange N."/>
            <person name="Orjeda G."/>
            <person name="Samain S."/>
            <person name="Cattolico L."/>
            <person name="Pelletier E."/>
            <person name="Couloux A."/>
            <person name="Segurens B."/>
            <person name="Wincker P."/>
            <person name="D'Hont A."/>
            <person name="Scarpelli C."/>
            <person name="Weissenbach J."/>
            <person name="Salanoubat M."/>
            <person name="Quetier F."/>
            <person name="Yu Y."/>
            <person name="Kim H.R."/>
            <person name="Rambo T."/>
            <person name="Currie J."/>
            <person name="Collura K."/>
            <person name="Luo M."/>
            <person name="Yang T."/>
            <person name="Ammiraju J.S.S."/>
            <person name="Engler F."/>
            <person name="Soderlund C."/>
            <person name="Wing R.A."/>
            <person name="Palmer L.E."/>
            <person name="de la Bastide M."/>
            <person name="Spiegel L."/>
            <person name="Nascimento L."/>
            <person name="Zutavern T."/>
            <person name="O'Shaughnessy A."/>
            <person name="Dike S."/>
            <person name="Dedhia N."/>
            <person name="Preston R."/>
            <person name="Balija V."/>
            <person name="McCombie W.R."/>
            <person name="Chow T."/>
            <person name="Chen H."/>
            <person name="Chung M."/>
            <person name="Chen C."/>
            <person name="Shaw J."/>
            <person name="Wu H."/>
            <person name="Hsiao K."/>
            <person name="Chao Y."/>
            <person name="Chu M."/>
            <person name="Cheng C."/>
            <person name="Hour A."/>
            <person name="Lee P."/>
            <person name="Lin S."/>
            <person name="Lin Y."/>
            <person name="Liou J."/>
            <person name="Liu S."/>
            <person name="Hsing Y."/>
            <person name="Raghuvanshi S."/>
            <person name="Mohanty A."/>
            <person name="Bharti A.K."/>
            <person name="Gaur A."/>
            <person name="Gupta V."/>
            <person name="Kumar D."/>
            <person name="Ravi V."/>
            <person name="Vij S."/>
            <person name="Kapur A."/>
            <person name="Khurana P."/>
            <person name="Khurana P."/>
            <person name="Khurana J.P."/>
            <person name="Tyagi A.K."/>
            <person name="Gaikwad K."/>
            <person name="Singh A."/>
            <person name="Dalal V."/>
            <person name="Srivastava S."/>
            <person name="Dixit A."/>
            <person name="Pal A.K."/>
            <person name="Ghazi I.A."/>
            <person name="Yadav M."/>
            <person name="Pandit A."/>
            <person name="Bhargava A."/>
            <person name="Sureshbabu K."/>
            <person name="Batra K."/>
            <person name="Sharma T.R."/>
            <person name="Mohapatra T."/>
            <person name="Singh N.K."/>
            <person name="Messing J."/>
            <person name="Nelson A.B."/>
            <person name="Fuks G."/>
            <person name="Kavchok S."/>
            <person name="Keizer G."/>
            <person name="Linton E."/>
            <person name="Llaca V."/>
            <person name="Song R."/>
            <person name="Tanyolac B."/>
            <person name="Young S."/>
            <person name="Ho-Il K."/>
            <person name="Hahn J.H."/>
            <person name="Sangsakoo G."/>
            <person name="Vanavichit A."/>
            <person name="de Mattos Luiz.A.T."/>
            <person name="Zimmer P.D."/>
            <person name="Malone G."/>
            <person name="Dellagostin O."/>
            <person name="de Oliveira A.C."/>
            <person name="Bevan M."/>
            <person name="Bancroft I."/>
            <person name="Minx P."/>
            <person name="Cordum H."/>
            <person name="Wilson R."/>
            <person name="Cheng Z."/>
            <person name="Jin W."/>
            <person name="Jiang J."/>
            <person name="Leong S.A."/>
            <person name="Iwama H."/>
            <person name="Gojobori T."/>
            <person name="Itoh T."/>
            <person name="Niimura Y."/>
            <person name="Fujii Y."/>
            <person name="Habara T."/>
            <person name="Sakai H."/>
            <person name="Sato Y."/>
            <person name="Wilson G."/>
            <person name="Kumar K."/>
            <person name="McCouch S."/>
            <person name="Juretic N."/>
            <person name="Hoen D."/>
            <person name="Wright S."/>
            <person name="Bruskiewich R."/>
            <person name="Bureau T."/>
            <person name="Miyao A."/>
            <person name="Hirochika H."/>
            <person name="Nishikawa T."/>
            <person name="Kadowaki K."/>
            <person name="Sugiura M."/>
            <person name="Burr B."/>
            <person name="Sasaki T."/>
        </authorList>
    </citation>
    <scope>NUCLEOTIDE SEQUENCE [LARGE SCALE GENOMIC DNA]</scope>
    <source>
        <strain evidence="3">cv. Nipponbare</strain>
    </source>
</reference>
<dbReference type="AlphaFoldDB" id="Q0IQQ2"/>
<reference evidence="3" key="2">
    <citation type="journal article" date="2008" name="Nucleic Acids Res.">
        <title>The rice annotation project database (RAP-DB): 2008 update.</title>
        <authorList>
            <consortium name="The rice annotation project (RAP)"/>
        </authorList>
    </citation>
    <scope>GENOME REANNOTATION</scope>
    <source>
        <strain evidence="3">cv. Nipponbare</strain>
    </source>
</reference>
<evidence type="ECO:0000256" key="1">
    <source>
        <dbReference type="SAM" id="MobiDB-lite"/>
    </source>
</evidence>
<dbReference type="EMBL" id="AP008218">
    <property type="protein sequence ID" value="BAF28963.1"/>
    <property type="molecule type" value="Genomic_DNA"/>
</dbReference>
<feature type="non-terminal residue" evidence="2">
    <location>
        <position position="1"/>
    </location>
</feature>
<proteinExistence type="predicted"/>
<feature type="region of interest" description="Disordered" evidence="1">
    <location>
        <begin position="1"/>
        <end position="26"/>
    </location>
</feature>
<organism evidence="2 3">
    <name type="scientific">Oryza sativa subsp. japonica</name>
    <name type="common">Rice</name>
    <dbReference type="NCBI Taxonomy" id="39947"/>
    <lineage>
        <taxon>Eukaryota</taxon>
        <taxon>Viridiplantae</taxon>
        <taxon>Streptophyta</taxon>
        <taxon>Embryophyta</taxon>
        <taxon>Tracheophyta</taxon>
        <taxon>Spermatophyta</taxon>
        <taxon>Magnoliopsida</taxon>
        <taxon>Liliopsida</taxon>
        <taxon>Poales</taxon>
        <taxon>Poaceae</taxon>
        <taxon>BOP clade</taxon>
        <taxon>Oryzoideae</taxon>
        <taxon>Oryzeae</taxon>
        <taxon>Oryzinae</taxon>
        <taxon>Oryza</taxon>
        <taxon>Oryza sativa</taxon>
    </lineage>
</organism>
<evidence type="ECO:0000313" key="2">
    <source>
        <dbReference type="EMBL" id="BAF28963.1"/>
    </source>
</evidence>
<dbReference type="Proteomes" id="UP000000763">
    <property type="component" value="Chromosome 12"/>
</dbReference>
<name>Q0IQQ2_ORYSJ</name>
<protein>
    <submittedName>
        <fullName evidence="2">Os12g0107300 protein</fullName>
    </submittedName>
</protein>